<feature type="transmembrane region" description="Helical" evidence="2">
    <location>
        <begin position="179"/>
        <end position="201"/>
    </location>
</feature>
<proteinExistence type="predicted"/>
<feature type="domain" description="Major facilitator superfamily (MFS) profile" evidence="3">
    <location>
        <begin position="142"/>
        <end position="552"/>
    </location>
</feature>
<feature type="transmembrane region" description="Helical" evidence="2">
    <location>
        <begin position="407"/>
        <end position="428"/>
    </location>
</feature>
<feature type="transmembrane region" description="Helical" evidence="2">
    <location>
        <begin position="299"/>
        <end position="316"/>
    </location>
</feature>
<feature type="transmembrane region" description="Helical" evidence="2">
    <location>
        <begin position="498"/>
        <end position="520"/>
    </location>
</feature>
<feature type="transmembrane region" description="Helical" evidence="2">
    <location>
        <begin position="272"/>
        <end position="293"/>
    </location>
</feature>
<feature type="transmembrane region" description="Helical" evidence="2">
    <location>
        <begin position="366"/>
        <end position="387"/>
    </location>
</feature>
<feature type="transmembrane region" description="Helical" evidence="2">
    <location>
        <begin position="440"/>
        <end position="458"/>
    </location>
</feature>
<name>A0AAV2Q361_MEGNR</name>
<organism evidence="4 5">
    <name type="scientific">Meganyctiphanes norvegica</name>
    <name type="common">Northern krill</name>
    <name type="synonym">Thysanopoda norvegica</name>
    <dbReference type="NCBI Taxonomy" id="48144"/>
    <lineage>
        <taxon>Eukaryota</taxon>
        <taxon>Metazoa</taxon>
        <taxon>Ecdysozoa</taxon>
        <taxon>Arthropoda</taxon>
        <taxon>Crustacea</taxon>
        <taxon>Multicrustacea</taxon>
        <taxon>Malacostraca</taxon>
        <taxon>Eumalacostraca</taxon>
        <taxon>Eucarida</taxon>
        <taxon>Euphausiacea</taxon>
        <taxon>Euphausiidae</taxon>
        <taxon>Meganyctiphanes</taxon>
    </lineage>
</organism>
<dbReference type="Gene3D" id="1.20.1250.20">
    <property type="entry name" value="MFS general substrate transporter like domains"/>
    <property type="match status" value="2"/>
</dbReference>
<dbReference type="PANTHER" id="PTHR11360:SF306">
    <property type="entry name" value="RE01051P"/>
    <property type="match status" value="1"/>
</dbReference>
<comment type="subcellular location">
    <subcellularLocation>
        <location evidence="1">Membrane</location>
        <topology evidence="1">Multi-pass membrane protein</topology>
    </subcellularLocation>
</comment>
<dbReference type="PANTHER" id="PTHR11360">
    <property type="entry name" value="MONOCARBOXYLATE TRANSPORTER"/>
    <property type="match status" value="1"/>
</dbReference>
<dbReference type="EMBL" id="CAXKWB010002668">
    <property type="protein sequence ID" value="CAL4067409.1"/>
    <property type="molecule type" value="Genomic_DNA"/>
</dbReference>
<protein>
    <recommendedName>
        <fullName evidence="3">Major facilitator superfamily (MFS) profile domain-containing protein</fullName>
    </recommendedName>
</protein>
<feature type="transmembrane region" description="Helical" evidence="2">
    <location>
        <begin position="526"/>
        <end position="546"/>
    </location>
</feature>
<reference evidence="4 5" key="1">
    <citation type="submission" date="2024-05" db="EMBL/GenBank/DDBJ databases">
        <authorList>
            <person name="Wallberg A."/>
        </authorList>
    </citation>
    <scope>NUCLEOTIDE SEQUENCE [LARGE SCALE GENOMIC DNA]</scope>
</reference>
<feature type="transmembrane region" description="Helical" evidence="2">
    <location>
        <begin position="138"/>
        <end position="167"/>
    </location>
</feature>
<dbReference type="InterPro" id="IPR020846">
    <property type="entry name" value="MFS_dom"/>
</dbReference>
<sequence>WCMCSDIVRLLHRVRGSDHLCPAACPIGNRDQLCPAGSHKLLLLLALPALLTLDTTIYKHNMNTKPTANNDGFGRPVVSNGNADEYRSSKTKLSEDDPVFHPLIGSLPNASMSIIAARKQSQTSHQLPDLPTGKDQGYGWVVVAAVFVINFIVAGYIRSFGILLLAIEEYFPDSTNTSLGLIMALLNGSRGLTTPIMGAISVLIGARLCIFIGVILTCIGLLLAVFSTSILHIALAIGLMTGIGLSMAETPGVLVVNQYFEKLRSTANGLRVAGNPLGGMLFPLFYVPILQYFGLKGSYLMLSGVMLQMCVMGFLLRDFQLHRKYVQRIYIKKMKLLDSPYYLDHQCKKENVITEKTKKKPLEFNLLKNPVFLLFLAMNLGLSFVLPNNIYYIALYAKAIELGPWEISIVLSYYSGLDFVVRLACGWLTDLKIYTKRQAFLGGMVLTASGMFLVPLTWNMWTLMGALSLSAAGIAYHNVLEVVIMADQFGEDSVASTWGFFRMSQGIGFFATPPILGLLADVSGGLTLPFLCMGSMMILPMVFFSLQPVVGRLMGIDVVMT</sequence>
<keyword evidence="2" id="KW-0812">Transmembrane</keyword>
<keyword evidence="5" id="KW-1185">Reference proteome</keyword>
<keyword evidence="2" id="KW-1133">Transmembrane helix</keyword>
<evidence type="ECO:0000259" key="3">
    <source>
        <dbReference type="PROSITE" id="PS50850"/>
    </source>
</evidence>
<feature type="non-terminal residue" evidence="4">
    <location>
        <position position="1"/>
    </location>
</feature>
<evidence type="ECO:0000313" key="4">
    <source>
        <dbReference type="EMBL" id="CAL4067409.1"/>
    </source>
</evidence>
<dbReference type="SUPFAM" id="SSF103473">
    <property type="entry name" value="MFS general substrate transporter"/>
    <property type="match status" value="1"/>
</dbReference>
<evidence type="ECO:0000256" key="1">
    <source>
        <dbReference type="ARBA" id="ARBA00004141"/>
    </source>
</evidence>
<dbReference type="Proteomes" id="UP001497623">
    <property type="component" value="Unassembled WGS sequence"/>
</dbReference>
<dbReference type="InterPro" id="IPR050327">
    <property type="entry name" value="Proton-linked_MCT"/>
</dbReference>
<feature type="transmembrane region" description="Helical" evidence="2">
    <location>
        <begin position="464"/>
        <end position="486"/>
    </location>
</feature>
<dbReference type="PROSITE" id="PS50850">
    <property type="entry name" value="MFS"/>
    <property type="match status" value="1"/>
</dbReference>
<dbReference type="GO" id="GO:0016020">
    <property type="term" value="C:membrane"/>
    <property type="evidence" value="ECO:0007669"/>
    <property type="project" value="UniProtKB-SubCell"/>
</dbReference>
<accession>A0AAV2Q361</accession>
<dbReference type="InterPro" id="IPR036259">
    <property type="entry name" value="MFS_trans_sf"/>
</dbReference>
<keyword evidence="2" id="KW-0472">Membrane</keyword>
<evidence type="ECO:0000313" key="5">
    <source>
        <dbReference type="Proteomes" id="UP001497623"/>
    </source>
</evidence>
<feature type="transmembrane region" description="Helical" evidence="2">
    <location>
        <begin position="233"/>
        <end position="260"/>
    </location>
</feature>
<dbReference type="InterPro" id="IPR011701">
    <property type="entry name" value="MFS"/>
</dbReference>
<dbReference type="GO" id="GO:0008028">
    <property type="term" value="F:monocarboxylic acid transmembrane transporter activity"/>
    <property type="evidence" value="ECO:0007669"/>
    <property type="project" value="TreeGrafter"/>
</dbReference>
<gene>
    <name evidence="4" type="ORF">MNOR_LOCUS6463</name>
</gene>
<dbReference type="Pfam" id="PF07690">
    <property type="entry name" value="MFS_1"/>
    <property type="match status" value="1"/>
</dbReference>
<dbReference type="AlphaFoldDB" id="A0AAV2Q361"/>
<comment type="caution">
    <text evidence="4">The sequence shown here is derived from an EMBL/GenBank/DDBJ whole genome shotgun (WGS) entry which is preliminary data.</text>
</comment>
<feature type="transmembrane region" description="Helical" evidence="2">
    <location>
        <begin position="208"/>
        <end position="227"/>
    </location>
</feature>
<evidence type="ECO:0000256" key="2">
    <source>
        <dbReference type="SAM" id="Phobius"/>
    </source>
</evidence>